<keyword evidence="2" id="KW-1185">Reference proteome</keyword>
<sequence>MAHCLDIEVDVNGEHIFILDKKILVSYSNLINKLANKLTGYTKLVFNDFPGGAECFELISRFCYNNGSIHITPSNIFLLHCGCTFMEIPILIMQTELYLEGIHCWTWSEFVMGLKQCQILFSSMNTHPRYQDFLNTLLGNLSLPSSYPSSSNSSSFRFSSSDTTLNSSRSDTLSDYWKFDDLTFLELDLFEKLIISMIRLNFDHPRVCSFIFHYQKSMFFLCSSQEQKCKLSETTIDLLSLLNGSSFSCRALLDAFGTSLSLNLKMAERIKLENLLGSRLDEFSIDDLLVRGKKKEFFDVDLTLRLIKIFLLERRIYGFFGHRAKKVGFLVDLFMIEVALDPFVKYSKFIALGMALPDFSRESHDRIYQAIALYLEVHQCLSEEQRTKIWSVLDLNKLSLITTGKHPAGSTKPLSFVRQNHFKTSLIDDFIVHKFPLYVKNTTNIEKQGANFTTNTIKFMSKKSRRNYHCNAKSLPRLCH</sequence>
<dbReference type="EMBL" id="CM042013">
    <property type="protein sequence ID" value="KAI3740831.1"/>
    <property type="molecule type" value="Genomic_DNA"/>
</dbReference>
<organism evidence="1 2">
    <name type="scientific">Cichorium intybus</name>
    <name type="common">Chicory</name>
    <dbReference type="NCBI Taxonomy" id="13427"/>
    <lineage>
        <taxon>Eukaryota</taxon>
        <taxon>Viridiplantae</taxon>
        <taxon>Streptophyta</taxon>
        <taxon>Embryophyta</taxon>
        <taxon>Tracheophyta</taxon>
        <taxon>Spermatophyta</taxon>
        <taxon>Magnoliopsida</taxon>
        <taxon>eudicotyledons</taxon>
        <taxon>Gunneridae</taxon>
        <taxon>Pentapetalae</taxon>
        <taxon>asterids</taxon>
        <taxon>campanulids</taxon>
        <taxon>Asterales</taxon>
        <taxon>Asteraceae</taxon>
        <taxon>Cichorioideae</taxon>
        <taxon>Cichorieae</taxon>
        <taxon>Cichoriinae</taxon>
        <taxon>Cichorium</taxon>
    </lineage>
</organism>
<reference evidence="2" key="1">
    <citation type="journal article" date="2022" name="Mol. Ecol. Resour.">
        <title>The genomes of chicory, endive, great burdock and yacon provide insights into Asteraceae palaeo-polyploidization history and plant inulin production.</title>
        <authorList>
            <person name="Fan W."/>
            <person name="Wang S."/>
            <person name="Wang H."/>
            <person name="Wang A."/>
            <person name="Jiang F."/>
            <person name="Liu H."/>
            <person name="Zhao H."/>
            <person name="Xu D."/>
            <person name="Zhang Y."/>
        </authorList>
    </citation>
    <scope>NUCLEOTIDE SEQUENCE [LARGE SCALE GENOMIC DNA]</scope>
    <source>
        <strain evidence="2">cv. Punajuju</strain>
    </source>
</reference>
<comment type="caution">
    <text evidence="1">The sequence shown here is derived from an EMBL/GenBank/DDBJ whole genome shotgun (WGS) entry which is preliminary data.</text>
</comment>
<proteinExistence type="predicted"/>
<name>A0ACB9D362_CICIN</name>
<gene>
    <name evidence="1" type="ORF">L2E82_31305</name>
</gene>
<accession>A0ACB9D362</accession>
<evidence type="ECO:0000313" key="2">
    <source>
        <dbReference type="Proteomes" id="UP001055811"/>
    </source>
</evidence>
<evidence type="ECO:0000313" key="1">
    <source>
        <dbReference type="EMBL" id="KAI3740831.1"/>
    </source>
</evidence>
<protein>
    <submittedName>
        <fullName evidence="1">Uncharacterized protein</fullName>
    </submittedName>
</protein>
<dbReference type="Proteomes" id="UP001055811">
    <property type="component" value="Linkage Group LG05"/>
</dbReference>
<reference evidence="1 2" key="2">
    <citation type="journal article" date="2022" name="Mol. Ecol. Resour.">
        <title>The genomes of chicory, endive, great burdock and yacon provide insights into Asteraceae paleo-polyploidization history and plant inulin production.</title>
        <authorList>
            <person name="Fan W."/>
            <person name="Wang S."/>
            <person name="Wang H."/>
            <person name="Wang A."/>
            <person name="Jiang F."/>
            <person name="Liu H."/>
            <person name="Zhao H."/>
            <person name="Xu D."/>
            <person name="Zhang Y."/>
        </authorList>
    </citation>
    <scope>NUCLEOTIDE SEQUENCE [LARGE SCALE GENOMIC DNA]</scope>
    <source>
        <strain evidence="2">cv. Punajuju</strain>
        <tissue evidence="1">Leaves</tissue>
    </source>
</reference>